<keyword evidence="3" id="KW-1185">Reference proteome</keyword>
<evidence type="ECO:0000313" key="3">
    <source>
        <dbReference type="Proteomes" id="UP000252680"/>
    </source>
</evidence>
<comment type="caution">
    <text evidence="2">The sequence shown here is derived from an EMBL/GenBank/DDBJ whole genome shotgun (WGS) entry which is preliminary data.</text>
</comment>
<proteinExistence type="predicted"/>
<dbReference type="OrthoDB" id="8456590at2"/>
<dbReference type="Proteomes" id="UP000252680">
    <property type="component" value="Unassembled WGS sequence"/>
</dbReference>
<reference evidence="2 3" key="1">
    <citation type="submission" date="2018-05" db="EMBL/GenBank/DDBJ databases">
        <title>Komagataeibacter cocois sp. nov., for a novel cellulose- producing strain isolated from coconut milk.</title>
        <authorList>
            <person name="Liu L."/>
            <person name="Wang Y."/>
            <person name="Liu S."/>
            <person name="Bi J."/>
            <person name="Chen H."/>
            <person name="Deng J."/>
            <person name="Zhang C."/>
            <person name="Hu Q."/>
            <person name="Li C."/>
        </authorList>
    </citation>
    <scope>NUCLEOTIDE SEQUENCE [LARGE SCALE GENOMIC DNA]</scope>
    <source>
        <strain evidence="2 3">WE7</strain>
    </source>
</reference>
<dbReference type="SMART" id="SM00860">
    <property type="entry name" value="SMI1_KNR4"/>
    <property type="match status" value="1"/>
</dbReference>
<dbReference type="Pfam" id="PF14567">
    <property type="entry name" value="SUKH_5"/>
    <property type="match status" value="1"/>
</dbReference>
<accession>A0A365YVX0</accession>
<dbReference type="AlphaFoldDB" id="A0A365YVX0"/>
<dbReference type="RefSeq" id="WP_113596142.1">
    <property type="nucleotide sequence ID" value="NZ_QEXL01000011.1"/>
</dbReference>
<dbReference type="InterPro" id="IPR037883">
    <property type="entry name" value="Knr4/Smi1-like_sf"/>
</dbReference>
<gene>
    <name evidence="2" type="ORF">NJLHNGOC_09290</name>
</gene>
<dbReference type="EMBL" id="QEXL01000011">
    <property type="protein sequence ID" value="RBM06488.1"/>
    <property type="molecule type" value="Genomic_DNA"/>
</dbReference>
<dbReference type="SUPFAM" id="SSF160631">
    <property type="entry name" value="SMI1/KNR4-like"/>
    <property type="match status" value="1"/>
</dbReference>
<protein>
    <submittedName>
        <fullName evidence="2">SMI1/KNR4 family protein</fullName>
    </submittedName>
</protein>
<feature type="domain" description="Knr4/Smi1-like" evidence="1">
    <location>
        <begin position="25"/>
        <end position="134"/>
    </location>
</feature>
<organism evidence="2 3">
    <name type="scientific">Novacetimonas cocois</name>
    <dbReference type="NCBI Taxonomy" id="1747507"/>
    <lineage>
        <taxon>Bacteria</taxon>
        <taxon>Pseudomonadati</taxon>
        <taxon>Pseudomonadota</taxon>
        <taxon>Alphaproteobacteria</taxon>
        <taxon>Acetobacterales</taxon>
        <taxon>Acetobacteraceae</taxon>
        <taxon>Novacetimonas</taxon>
    </lineage>
</organism>
<name>A0A365YVX0_9PROT</name>
<evidence type="ECO:0000259" key="1">
    <source>
        <dbReference type="SMART" id="SM00860"/>
    </source>
</evidence>
<sequence>MNASIDSVINKINQIDPPSGRKRTLPDDELIEKYEKMTGFLFSNDYKKILKTVSNAFVGTLSLLTLESGKKDVYGELKTTCDEAHALGVPKAWLPICEDNGDYYCLTPNGIVRFWDQNGSSDETWPNLATWVQDVWLEDA</sequence>
<dbReference type="Gene3D" id="3.40.1580.10">
    <property type="entry name" value="SMI1/KNR4-like"/>
    <property type="match status" value="1"/>
</dbReference>
<dbReference type="InterPro" id="IPR018958">
    <property type="entry name" value="Knr4/Smi1-like_dom"/>
</dbReference>
<evidence type="ECO:0000313" key="2">
    <source>
        <dbReference type="EMBL" id="RBM06488.1"/>
    </source>
</evidence>